<dbReference type="Pfam" id="PF01464">
    <property type="entry name" value="SLT"/>
    <property type="match status" value="1"/>
</dbReference>
<keyword evidence="2" id="KW-0732">Signal</keyword>
<dbReference type="Gene3D" id="1.10.530.10">
    <property type="match status" value="1"/>
</dbReference>
<evidence type="ECO:0000259" key="3">
    <source>
        <dbReference type="Pfam" id="PF01464"/>
    </source>
</evidence>
<evidence type="ECO:0000313" key="4">
    <source>
        <dbReference type="EMBL" id="MDC7716214.1"/>
    </source>
</evidence>
<organism evidence="4 5">
    <name type="scientific">Vogesella aquatica</name>
    <dbReference type="NCBI Taxonomy" id="2984206"/>
    <lineage>
        <taxon>Bacteria</taxon>
        <taxon>Pseudomonadati</taxon>
        <taxon>Pseudomonadota</taxon>
        <taxon>Betaproteobacteria</taxon>
        <taxon>Neisseriales</taxon>
        <taxon>Chromobacteriaceae</taxon>
        <taxon>Vogesella</taxon>
    </lineage>
</organism>
<dbReference type="PROSITE" id="PS00922">
    <property type="entry name" value="TRANSGLYCOSYLASE"/>
    <property type="match status" value="1"/>
</dbReference>
<name>A0ABT5IUJ9_9NEIS</name>
<dbReference type="CDD" id="cd00254">
    <property type="entry name" value="LT-like"/>
    <property type="match status" value="1"/>
</dbReference>
<comment type="similarity">
    <text evidence="1">Belongs to the transglycosylase Slt family.</text>
</comment>
<evidence type="ECO:0000256" key="2">
    <source>
        <dbReference type="SAM" id="SignalP"/>
    </source>
</evidence>
<evidence type="ECO:0000313" key="5">
    <source>
        <dbReference type="Proteomes" id="UP001219956"/>
    </source>
</evidence>
<dbReference type="InterPro" id="IPR008258">
    <property type="entry name" value="Transglycosylase_SLT_dom_1"/>
</dbReference>
<feature type="domain" description="Transglycosylase SLT" evidence="3">
    <location>
        <begin position="92"/>
        <end position="190"/>
    </location>
</feature>
<dbReference type="SUPFAM" id="SSF53955">
    <property type="entry name" value="Lysozyme-like"/>
    <property type="match status" value="1"/>
</dbReference>
<dbReference type="PANTHER" id="PTHR37423">
    <property type="entry name" value="SOLUBLE LYTIC MUREIN TRANSGLYCOSYLASE-RELATED"/>
    <property type="match status" value="1"/>
</dbReference>
<protein>
    <submittedName>
        <fullName evidence="4">Lytic transglycosylase domain-containing protein</fullName>
    </submittedName>
</protein>
<comment type="caution">
    <text evidence="4">The sequence shown here is derived from an EMBL/GenBank/DDBJ whole genome shotgun (WGS) entry which is preliminary data.</text>
</comment>
<dbReference type="InterPro" id="IPR023346">
    <property type="entry name" value="Lysozyme-like_dom_sf"/>
</dbReference>
<accession>A0ABT5IUJ9</accession>
<feature type="signal peptide" evidence="2">
    <location>
        <begin position="1"/>
        <end position="21"/>
    </location>
</feature>
<reference evidence="4 5" key="1">
    <citation type="submission" date="2023-01" db="EMBL/GenBank/DDBJ databases">
        <title>Novel species of the genus Vogesella isolated from rivers.</title>
        <authorList>
            <person name="Lu H."/>
        </authorList>
    </citation>
    <scope>NUCLEOTIDE SEQUENCE [LARGE SCALE GENOMIC DNA]</scope>
    <source>
        <strain evidence="4 5">DC21W</strain>
    </source>
</reference>
<feature type="chain" id="PRO_5047412568" evidence="2">
    <location>
        <begin position="22"/>
        <end position="241"/>
    </location>
</feature>
<dbReference type="Proteomes" id="UP001219956">
    <property type="component" value="Unassembled WGS sequence"/>
</dbReference>
<dbReference type="RefSeq" id="WP_272750644.1">
    <property type="nucleotide sequence ID" value="NZ_JAQQLF010000004.1"/>
</dbReference>
<dbReference type="InterPro" id="IPR000189">
    <property type="entry name" value="Transglyc_AS"/>
</dbReference>
<evidence type="ECO:0000256" key="1">
    <source>
        <dbReference type="ARBA" id="ARBA00007734"/>
    </source>
</evidence>
<dbReference type="EMBL" id="JAQQLF010000004">
    <property type="protein sequence ID" value="MDC7716214.1"/>
    <property type="molecule type" value="Genomic_DNA"/>
</dbReference>
<proteinExistence type="inferred from homology"/>
<keyword evidence="5" id="KW-1185">Reference proteome</keyword>
<gene>
    <name evidence="4" type="ORF">PQU95_03135</name>
</gene>
<sequence length="241" mass="25826">MTIRPILAGLIAFATLPAAWADSWSDIQTDHALGLYRELDDAIAPGLGTKLNPEAVPPFRKPPAVKAIKALDIPVVKAPSVDARQAATFNKLIAKVAREQKVDPQLLHAIIAVESGYDPEALSPKGAQGLMQLMPQTAARFGASNPADPLDNLRAGARYVRFLLTAFKHDMPLVIAAYNAGEGSVSKYRNSIPPYPETRMYVAKVLASYEKRTGQSLLLASTATATVGGRVRVTFPADTPL</sequence>
<dbReference type="PANTHER" id="PTHR37423:SF2">
    <property type="entry name" value="MEMBRANE-BOUND LYTIC MUREIN TRANSGLYCOSYLASE C"/>
    <property type="match status" value="1"/>
</dbReference>